<comment type="caution">
    <text evidence="2">The sequence shown here is derived from an EMBL/GenBank/DDBJ whole genome shotgun (WGS) entry which is preliminary data.</text>
</comment>
<dbReference type="Proteomes" id="UP000314294">
    <property type="component" value="Unassembled WGS sequence"/>
</dbReference>
<sequence length="74" mass="7922">MRWGRDTELASASSLNISDAALTEQRSSSIGSGEDAGEVGRMEEQRGNQLLWDGGDISSHSLTLGDKAPDTWDV</sequence>
<protein>
    <submittedName>
        <fullName evidence="2">Uncharacterized protein</fullName>
    </submittedName>
</protein>
<feature type="region of interest" description="Disordered" evidence="1">
    <location>
        <begin position="20"/>
        <end position="74"/>
    </location>
</feature>
<reference evidence="2 3" key="1">
    <citation type="submission" date="2019-03" db="EMBL/GenBank/DDBJ databases">
        <title>First draft genome of Liparis tanakae, snailfish: a comprehensive survey of snailfish specific genes.</title>
        <authorList>
            <person name="Kim W."/>
            <person name="Song I."/>
            <person name="Jeong J.-H."/>
            <person name="Kim D."/>
            <person name="Kim S."/>
            <person name="Ryu S."/>
            <person name="Song J.Y."/>
            <person name="Lee S.K."/>
        </authorList>
    </citation>
    <scope>NUCLEOTIDE SEQUENCE [LARGE SCALE GENOMIC DNA]</scope>
    <source>
        <tissue evidence="2">Muscle</tissue>
    </source>
</reference>
<evidence type="ECO:0000256" key="1">
    <source>
        <dbReference type="SAM" id="MobiDB-lite"/>
    </source>
</evidence>
<organism evidence="2 3">
    <name type="scientific">Liparis tanakae</name>
    <name type="common">Tanaka's snailfish</name>
    <dbReference type="NCBI Taxonomy" id="230148"/>
    <lineage>
        <taxon>Eukaryota</taxon>
        <taxon>Metazoa</taxon>
        <taxon>Chordata</taxon>
        <taxon>Craniata</taxon>
        <taxon>Vertebrata</taxon>
        <taxon>Euteleostomi</taxon>
        <taxon>Actinopterygii</taxon>
        <taxon>Neopterygii</taxon>
        <taxon>Teleostei</taxon>
        <taxon>Neoteleostei</taxon>
        <taxon>Acanthomorphata</taxon>
        <taxon>Eupercaria</taxon>
        <taxon>Perciformes</taxon>
        <taxon>Cottioidei</taxon>
        <taxon>Cottales</taxon>
        <taxon>Liparidae</taxon>
        <taxon>Liparis</taxon>
    </lineage>
</organism>
<name>A0A4Z2J982_9TELE</name>
<dbReference type="EMBL" id="SRLO01000017">
    <property type="protein sequence ID" value="TNN86233.1"/>
    <property type="molecule type" value="Genomic_DNA"/>
</dbReference>
<keyword evidence="3" id="KW-1185">Reference proteome</keyword>
<accession>A0A4Z2J982</accession>
<evidence type="ECO:0000313" key="3">
    <source>
        <dbReference type="Proteomes" id="UP000314294"/>
    </source>
</evidence>
<evidence type="ECO:0000313" key="2">
    <source>
        <dbReference type="EMBL" id="TNN86233.1"/>
    </source>
</evidence>
<gene>
    <name evidence="2" type="ORF">EYF80_003650</name>
</gene>
<proteinExistence type="predicted"/>
<dbReference type="AlphaFoldDB" id="A0A4Z2J982"/>